<organism evidence="2 3">
    <name type="scientific">Cytobacillus oceanisediminis</name>
    <dbReference type="NCBI Taxonomy" id="665099"/>
    <lineage>
        <taxon>Bacteria</taxon>
        <taxon>Bacillati</taxon>
        <taxon>Bacillota</taxon>
        <taxon>Bacilli</taxon>
        <taxon>Bacillales</taxon>
        <taxon>Bacillaceae</taxon>
        <taxon>Cytobacillus</taxon>
    </lineage>
</organism>
<evidence type="ECO:0000256" key="1">
    <source>
        <dbReference type="SAM" id="Phobius"/>
    </source>
</evidence>
<keyword evidence="1" id="KW-0812">Transmembrane</keyword>
<name>A0A2V3AAJ9_9BACI</name>
<dbReference type="EMBL" id="QGTW01000001">
    <property type="protein sequence ID" value="PWW32284.1"/>
    <property type="molecule type" value="Genomic_DNA"/>
</dbReference>
<keyword evidence="1" id="KW-0472">Membrane</keyword>
<feature type="transmembrane region" description="Helical" evidence="1">
    <location>
        <begin position="150"/>
        <end position="170"/>
    </location>
</feature>
<protein>
    <submittedName>
        <fullName evidence="2">Uncharacterized protein</fullName>
    </submittedName>
</protein>
<dbReference type="RefSeq" id="WP_110063234.1">
    <property type="nucleotide sequence ID" value="NZ_QGTW01000001.1"/>
</dbReference>
<dbReference type="Proteomes" id="UP000247150">
    <property type="component" value="Unassembled WGS sequence"/>
</dbReference>
<dbReference type="NCBIfam" id="NF041644">
    <property type="entry name" value="CBO0543_fam"/>
    <property type="match status" value="1"/>
</dbReference>
<sequence length="174" mass="20901">MFEQVEERRAQLMQIEMEYWLQDVFSAHWWFLLLINLFFLILLIILIDKQRVFLMTITFLISFTLIGIVNEIGNYFGFWSYPHQFLGFLQSFNAVDFLTVPVILTLIYQTFSKWKYFLFASIIIFAMIGFIVIPILVYFNFYNLINWNNFYSFLTLLITGCLIKLIIDFLKSRA</sequence>
<evidence type="ECO:0000313" key="2">
    <source>
        <dbReference type="EMBL" id="PWW32284.1"/>
    </source>
</evidence>
<accession>A0A2V3AAJ9</accession>
<reference evidence="2 3" key="1">
    <citation type="submission" date="2018-05" db="EMBL/GenBank/DDBJ databases">
        <title>Freshwater and sediment microbial communities from various areas in North America, analyzing microbe dynamics in response to fracking.</title>
        <authorList>
            <person name="Lamendella R."/>
        </authorList>
    </citation>
    <scope>NUCLEOTIDE SEQUENCE [LARGE SCALE GENOMIC DNA]</scope>
    <source>
        <strain evidence="2 3">15_TX</strain>
    </source>
</reference>
<dbReference type="OrthoDB" id="1679483at2"/>
<keyword evidence="1" id="KW-1133">Transmembrane helix</keyword>
<feature type="transmembrane region" description="Helical" evidence="1">
    <location>
        <begin position="27"/>
        <end position="47"/>
    </location>
</feature>
<dbReference type="AlphaFoldDB" id="A0A2V3AAJ9"/>
<dbReference type="InterPro" id="IPR048147">
    <property type="entry name" value="CBO0543-like"/>
</dbReference>
<proteinExistence type="predicted"/>
<feature type="transmembrane region" description="Helical" evidence="1">
    <location>
        <begin position="116"/>
        <end position="138"/>
    </location>
</feature>
<comment type="caution">
    <text evidence="2">The sequence shown here is derived from an EMBL/GenBank/DDBJ whole genome shotgun (WGS) entry which is preliminary data.</text>
</comment>
<gene>
    <name evidence="2" type="ORF">DFO73_101547</name>
</gene>
<feature type="transmembrane region" description="Helical" evidence="1">
    <location>
        <begin position="85"/>
        <end position="104"/>
    </location>
</feature>
<evidence type="ECO:0000313" key="3">
    <source>
        <dbReference type="Proteomes" id="UP000247150"/>
    </source>
</evidence>
<feature type="transmembrane region" description="Helical" evidence="1">
    <location>
        <begin position="52"/>
        <end position="73"/>
    </location>
</feature>